<name>A0A0E9RP71_ANGAN</name>
<dbReference type="AlphaFoldDB" id="A0A0E9RP71"/>
<reference evidence="1" key="1">
    <citation type="submission" date="2014-11" db="EMBL/GenBank/DDBJ databases">
        <authorList>
            <person name="Amaro Gonzalez C."/>
        </authorList>
    </citation>
    <scope>NUCLEOTIDE SEQUENCE</scope>
</reference>
<evidence type="ECO:0000313" key="1">
    <source>
        <dbReference type="EMBL" id="JAH30879.1"/>
    </source>
</evidence>
<accession>A0A0E9RP71</accession>
<sequence>MWRDIPDKIKLPQLTIVYHVDANLKLIVLYTK</sequence>
<reference evidence="1" key="2">
    <citation type="journal article" date="2015" name="Fish Shellfish Immunol.">
        <title>Early steps in the European eel (Anguilla anguilla)-Vibrio vulnificus interaction in the gills: Role of the RtxA13 toxin.</title>
        <authorList>
            <person name="Callol A."/>
            <person name="Pajuelo D."/>
            <person name="Ebbesson L."/>
            <person name="Teles M."/>
            <person name="MacKenzie S."/>
            <person name="Amaro C."/>
        </authorList>
    </citation>
    <scope>NUCLEOTIDE SEQUENCE</scope>
</reference>
<dbReference type="EMBL" id="GBXM01077698">
    <property type="protein sequence ID" value="JAH30879.1"/>
    <property type="molecule type" value="Transcribed_RNA"/>
</dbReference>
<organism evidence="1">
    <name type="scientific">Anguilla anguilla</name>
    <name type="common">European freshwater eel</name>
    <name type="synonym">Muraena anguilla</name>
    <dbReference type="NCBI Taxonomy" id="7936"/>
    <lineage>
        <taxon>Eukaryota</taxon>
        <taxon>Metazoa</taxon>
        <taxon>Chordata</taxon>
        <taxon>Craniata</taxon>
        <taxon>Vertebrata</taxon>
        <taxon>Euteleostomi</taxon>
        <taxon>Actinopterygii</taxon>
        <taxon>Neopterygii</taxon>
        <taxon>Teleostei</taxon>
        <taxon>Anguilliformes</taxon>
        <taxon>Anguillidae</taxon>
        <taxon>Anguilla</taxon>
    </lineage>
</organism>
<protein>
    <submittedName>
        <fullName evidence="1">Uncharacterized protein</fullName>
    </submittedName>
</protein>
<proteinExistence type="predicted"/>